<comment type="caution">
    <text evidence="1">The sequence shown here is derived from an EMBL/GenBank/DDBJ whole genome shotgun (WGS) entry which is preliminary data.</text>
</comment>
<dbReference type="RefSeq" id="WP_236457923.1">
    <property type="nucleotide sequence ID" value="NZ_CBCSGE010000050.1"/>
</dbReference>
<gene>
    <name evidence="1" type="ORF">ACFFVF_10175</name>
</gene>
<keyword evidence="2" id="KW-1185">Reference proteome</keyword>
<reference evidence="1 2" key="1">
    <citation type="submission" date="2024-09" db="EMBL/GenBank/DDBJ databases">
        <authorList>
            <person name="Sun Q."/>
            <person name="Mori K."/>
        </authorList>
    </citation>
    <scope>NUCLEOTIDE SEQUENCE [LARGE SCALE GENOMIC DNA]</scope>
    <source>
        <strain evidence="1 2">CECT 7955</strain>
    </source>
</reference>
<accession>A0ABV5GNC2</accession>
<name>A0ABV5GNC2_9FLAO</name>
<dbReference type="Proteomes" id="UP001589607">
    <property type="component" value="Unassembled WGS sequence"/>
</dbReference>
<protein>
    <submittedName>
        <fullName evidence="1">Uncharacterized protein</fullName>
    </submittedName>
</protein>
<sequence length="173" mass="20417">MTEIERIKNNTNGELPKGEYSFLIVQDIPNPKHELEIFKQTMLAFLENKELDEEDPKWEKLLPKQLVAFTNQLEEEDYHKDDLISHIPNMIRRLREIREWEWYSSTMLENDEGFEVIYTGKLNVTAQPLLHHQGIPHASIFVEKNGELYATKALTDVLTYKKFDPVTMKLTKK</sequence>
<evidence type="ECO:0000313" key="1">
    <source>
        <dbReference type="EMBL" id="MFB9096883.1"/>
    </source>
</evidence>
<organism evidence="1 2">
    <name type="scientific">Flavobacterium jumunjinense</name>
    <dbReference type="NCBI Taxonomy" id="998845"/>
    <lineage>
        <taxon>Bacteria</taxon>
        <taxon>Pseudomonadati</taxon>
        <taxon>Bacteroidota</taxon>
        <taxon>Flavobacteriia</taxon>
        <taxon>Flavobacteriales</taxon>
        <taxon>Flavobacteriaceae</taxon>
        <taxon>Flavobacterium</taxon>
    </lineage>
</organism>
<proteinExistence type="predicted"/>
<evidence type="ECO:0000313" key="2">
    <source>
        <dbReference type="Proteomes" id="UP001589607"/>
    </source>
</evidence>
<dbReference type="EMBL" id="JBHMEY010000023">
    <property type="protein sequence ID" value="MFB9096883.1"/>
    <property type="molecule type" value="Genomic_DNA"/>
</dbReference>